<dbReference type="OrthoDB" id="975478at2"/>
<evidence type="ECO:0000313" key="3">
    <source>
        <dbReference type="EMBL" id="TDB69175.1"/>
    </source>
</evidence>
<dbReference type="EMBL" id="SMJU01000001">
    <property type="protein sequence ID" value="TDB69175.1"/>
    <property type="molecule type" value="Genomic_DNA"/>
</dbReference>
<sequence length="499" mass="53683">MNQSEKHSFEEEWQQLFDSASETPPPAVWNAIEQHLDGEKGAAVLPLVWWKNPRIAYAAAAVMALLLVSYPVLKWARQDSPAGVVATTQQSMSKKGSESLSSSEENGSSPSFNEEAGISNETTLSSATEAGALAQHEIPATKVPSVSEEETPSTIEPSAHDLMPTGAQLAQQSTVMALTKSSRRPSLADDGPIITGGAVLPEFHAPSIASLALLSPRETTELAIYVQKRYVHFSPAATDAAISEPPTRSREYWAGVGLMPASFNPGVQVTTPPAAFAMANAKRESLTNSSKAGLSYAVQMQGGMKLSKHWSLETGVSYLQGNSTFESDGYVLDAFTNRSANVLENALYSSSSTSKSADMSPSFIGNPNNSAVFYIDLDQQATNDYQYVQLPVQAGYTINPDGKLNYTVLGGMVANLFLQNELESAPGYTFTNSASDGLYRTLNWSAATGVRVNYRLSDHWNASLTGAYQKALASGLRNNNSVESRPQLYGLSWGVRYVF</sequence>
<feature type="domain" description="Outer membrane protein beta-barrel" evidence="2">
    <location>
        <begin position="279"/>
        <end position="464"/>
    </location>
</feature>
<feature type="region of interest" description="Disordered" evidence="1">
    <location>
        <begin position="84"/>
        <end position="117"/>
    </location>
</feature>
<feature type="compositionally biased region" description="Low complexity" evidence="1">
    <location>
        <begin position="91"/>
        <end position="115"/>
    </location>
</feature>
<dbReference type="InterPro" id="IPR025665">
    <property type="entry name" value="Beta-barrel_OMP_2"/>
</dbReference>
<reference evidence="3 4" key="1">
    <citation type="submission" date="2019-02" db="EMBL/GenBank/DDBJ databases">
        <title>Arundinibacter roseus gen. nov., sp. nov., a new member of the family Cytophagaceae.</title>
        <authorList>
            <person name="Szuroczki S."/>
            <person name="Khayer B."/>
            <person name="Sproer C."/>
            <person name="Toumi M."/>
            <person name="Szabo A."/>
            <person name="Felfoldi T."/>
            <person name="Schumann P."/>
            <person name="Toth E."/>
        </authorList>
    </citation>
    <scope>NUCLEOTIDE SEQUENCE [LARGE SCALE GENOMIC DNA]</scope>
    <source>
        <strain evidence="3 4">DMA-k-7a</strain>
    </source>
</reference>
<accession>A0A4V2XAX5</accession>
<dbReference type="Pfam" id="PF13568">
    <property type="entry name" value="OMP_b-brl_2"/>
    <property type="match status" value="1"/>
</dbReference>
<keyword evidence="4" id="KW-1185">Reference proteome</keyword>
<name>A0A4V2XAX5_9BACT</name>
<evidence type="ECO:0000259" key="2">
    <source>
        <dbReference type="Pfam" id="PF13568"/>
    </source>
</evidence>
<organism evidence="3 4">
    <name type="scientific">Arundinibacter roseus</name>
    <dbReference type="NCBI Taxonomy" id="2070510"/>
    <lineage>
        <taxon>Bacteria</taxon>
        <taxon>Pseudomonadati</taxon>
        <taxon>Bacteroidota</taxon>
        <taxon>Cytophagia</taxon>
        <taxon>Cytophagales</taxon>
        <taxon>Spirosomataceae</taxon>
        <taxon>Arundinibacter</taxon>
    </lineage>
</organism>
<dbReference type="Proteomes" id="UP000295706">
    <property type="component" value="Unassembled WGS sequence"/>
</dbReference>
<gene>
    <name evidence="3" type="ORF">EZE20_02225</name>
</gene>
<comment type="caution">
    <text evidence="3">The sequence shown here is derived from an EMBL/GenBank/DDBJ whole genome shotgun (WGS) entry which is preliminary data.</text>
</comment>
<dbReference type="RefSeq" id="WP_132114009.1">
    <property type="nucleotide sequence ID" value="NZ_SMJU01000001.1"/>
</dbReference>
<evidence type="ECO:0000256" key="1">
    <source>
        <dbReference type="SAM" id="MobiDB-lite"/>
    </source>
</evidence>
<proteinExistence type="predicted"/>
<feature type="region of interest" description="Disordered" evidence="1">
    <location>
        <begin position="136"/>
        <end position="161"/>
    </location>
</feature>
<protein>
    <recommendedName>
        <fullName evidence="2">Outer membrane protein beta-barrel domain-containing protein</fullName>
    </recommendedName>
</protein>
<evidence type="ECO:0000313" key="4">
    <source>
        <dbReference type="Proteomes" id="UP000295706"/>
    </source>
</evidence>
<dbReference type="AlphaFoldDB" id="A0A4V2XAX5"/>